<evidence type="ECO:0000256" key="5">
    <source>
        <dbReference type="ARBA" id="ARBA00022737"/>
    </source>
</evidence>
<dbReference type="SMART" id="SM00504">
    <property type="entry name" value="Ubox"/>
    <property type="match status" value="1"/>
</dbReference>
<dbReference type="InterPro" id="IPR000225">
    <property type="entry name" value="Armadillo"/>
</dbReference>
<protein>
    <recommendedName>
        <fullName evidence="3">RING-type E3 ubiquitin transferase</fullName>
        <ecNumber evidence="3">2.3.2.27</ecNumber>
    </recommendedName>
</protein>
<comment type="caution">
    <text evidence="9">The sequence shown here is derived from an EMBL/GenBank/DDBJ whole genome shotgun (WGS) entry which is preliminary data.</text>
</comment>
<evidence type="ECO:0000256" key="6">
    <source>
        <dbReference type="ARBA" id="ARBA00022786"/>
    </source>
</evidence>
<keyword evidence="5" id="KW-0677">Repeat</keyword>
<accession>A0ABD3CWR0</accession>
<dbReference type="SUPFAM" id="SSF57850">
    <property type="entry name" value="RING/U-box"/>
    <property type="match status" value="1"/>
</dbReference>
<evidence type="ECO:0000256" key="7">
    <source>
        <dbReference type="PROSITE-ProRule" id="PRU00259"/>
    </source>
</evidence>
<dbReference type="Gene3D" id="1.25.10.10">
    <property type="entry name" value="Leucine-rich Repeat Variant"/>
    <property type="match status" value="1"/>
</dbReference>
<evidence type="ECO:0000256" key="2">
    <source>
        <dbReference type="ARBA" id="ARBA00004906"/>
    </source>
</evidence>
<dbReference type="Pfam" id="PF00514">
    <property type="entry name" value="Arm"/>
    <property type="match status" value="1"/>
</dbReference>
<evidence type="ECO:0000259" key="8">
    <source>
        <dbReference type="PROSITE" id="PS51698"/>
    </source>
</evidence>
<dbReference type="SMART" id="SM00185">
    <property type="entry name" value="ARM"/>
    <property type="match status" value="2"/>
</dbReference>
<dbReference type="Pfam" id="PF04564">
    <property type="entry name" value="U-box"/>
    <property type="match status" value="1"/>
</dbReference>
<dbReference type="Proteomes" id="UP001632038">
    <property type="component" value="Unassembled WGS sequence"/>
</dbReference>
<dbReference type="InterPro" id="IPR011989">
    <property type="entry name" value="ARM-like"/>
</dbReference>
<dbReference type="PANTHER" id="PTHR23315">
    <property type="entry name" value="U BOX DOMAIN-CONTAINING"/>
    <property type="match status" value="1"/>
</dbReference>
<proteinExistence type="predicted"/>
<dbReference type="EMBL" id="JAVIJP010000030">
    <property type="protein sequence ID" value="KAL3633251.1"/>
    <property type="molecule type" value="Genomic_DNA"/>
</dbReference>
<dbReference type="AlphaFoldDB" id="A0ABD3CWR0"/>
<reference evidence="10" key="1">
    <citation type="journal article" date="2024" name="IScience">
        <title>Strigolactones Initiate the Formation of Haustorium-like Structures in Castilleja.</title>
        <authorList>
            <person name="Buerger M."/>
            <person name="Peterson D."/>
            <person name="Chory J."/>
        </authorList>
    </citation>
    <scope>NUCLEOTIDE SEQUENCE [LARGE SCALE GENOMIC DNA]</scope>
</reference>
<feature type="domain" description="U-box" evidence="8">
    <location>
        <begin position="74"/>
        <end position="148"/>
    </location>
</feature>
<dbReference type="PROSITE" id="PS50176">
    <property type="entry name" value="ARM_REPEAT"/>
    <property type="match status" value="1"/>
</dbReference>
<keyword evidence="4" id="KW-0808">Transferase</keyword>
<evidence type="ECO:0000256" key="1">
    <source>
        <dbReference type="ARBA" id="ARBA00000900"/>
    </source>
</evidence>
<dbReference type="InterPro" id="IPR016024">
    <property type="entry name" value="ARM-type_fold"/>
</dbReference>
<dbReference type="FunFam" id="3.30.40.10:FF:000114">
    <property type="entry name" value="RING-type E3 ubiquitin transferase"/>
    <property type="match status" value="1"/>
</dbReference>
<sequence length="458" mass="50920">MAKSDVFEGDPPAAKAVELKKELQKLLKSIVDEDDVNLEAIDRALLSLKELKLKKTVSLKLRNHHCHREMDRVPVPEEFKCPLSKDLMRDPVIIATGQTYDKPFIQKWLNSGNRTCPETQQVLSHTLLTPNHLIHKMITQYCKNQGINLPDPAQHIPDEALTLADKDHFLSLLTKMSSTSPEQKQAAAKQLRLLTKQTPSIRALFGESPDFIPKLLSPLSRKTEVQLELQEDIITTLLNISIYDNNKKLVAEMPAVIDHLIAALKKSGTIGTRSNAAAALFTLSALDSNKALIGKSGALRPLIELLDEGHPSAMKDAASAIFNLCIIQENKVRAVRDGGVRVILEKIACGTHVDELLSILAMLSTYQRAVEEMGELDAVSCLLGIIRETGCARNQENCVVILFTICFSDRSKLREMRDEENKNRTLSMLARNGTSRAKRKANGILERLNRAVNLIHTA</sequence>
<evidence type="ECO:0000313" key="9">
    <source>
        <dbReference type="EMBL" id="KAL3633251.1"/>
    </source>
</evidence>
<dbReference type="Gene3D" id="3.30.40.10">
    <property type="entry name" value="Zinc/RING finger domain, C3HC4 (zinc finger)"/>
    <property type="match status" value="1"/>
</dbReference>
<gene>
    <name evidence="9" type="ORF">CASFOL_022778</name>
</gene>
<evidence type="ECO:0000256" key="3">
    <source>
        <dbReference type="ARBA" id="ARBA00012483"/>
    </source>
</evidence>
<name>A0ABD3CWR0_9LAMI</name>
<keyword evidence="10" id="KW-1185">Reference proteome</keyword>
<dbReference type="CDD" id="cd16664">
    <property type="entry name" value="RING-Ubox_PUB"/>
    <property type="match status" value="1"/>
</dbReference>
<dbReference type="EC" id="2.3.2.27" evidence="3"/>
<dbReference type="GO" id="GO:0061630">
    <property type="term" value="F:ubiquitin protein ligase activity"/>
    <property type="evidence" value="ECO:0007669"/>
    <property type="project" value="UniProtKB-EC"/>
</dbReference>
<dbReference type="InterPro" id="IPR013083">
    <property type="entry name" value="Znf_RING/FYVE/PHD"/>
</dbReference>
<dbReference type="InterPro" id="IPR003613">
    <property type="entry name" value="Ubox_domain"/>
</dbReference>
<feature type="repeat" description="ARM" evidence="7">
    <location>
        <begin position="297"/>
        <end position="339"/>
    </location>
</feature>
<comment type="catalytic activity">
    <reaction evidence="1">
        <text>S-ubiquitinyl-[E2 ubiquitin-conjugating enzyme]-L-cysteine + [acceptor protein]-L-lysine = [E2 ubiquitin-conjugating enzyme]-L-cysteine + N(6)-ubiquitinyl-[acceptor protein]-L-lysine.</text>
        <dbReference type="EC" id="2.3.2.27"/>
    </reaction>
</comment>
<organism evidence="9 10">
    <name type="scientific">Castilleja foliolosa</name>
    <dbReference type="NCBI Taxonomy" id="1961234"/>
    <lineage>
        <taxon>Eukaryota</taxon>
        <taxon>Viridiplantae</taxon>
        <taxon>Streptophyta</taxon>
        <taxon>Embryophyta</taxon>
        <taxon>Tracheophyta</taxon>
        <taxon>Spermatophyta</taxon>
        <taxon>Magnoliopsida</taxon>
        <taxon>eudicotyledons</taxon>
        <taxon>Gunneridae</taxon>
        <taxon>Pentapetalae</taxon>
        <taxon>asterids</taxon>
        <taxon>lamiids</taxon>
        <taxon>Lamiales</taxon>
        <taxon>Orobanchaceae</taxon>
        <taxon>Pedicularideae</taxon>
        <taxon>Castillejinae</taxon>
        <taxon>Castilleja</taxon>
    </lineage>
</organism>
<keyword evidence="6" id="KW-0833">Ubl conjugation pathway</keyword>
<comment type="pathway">
    <text evidence="2">Protein modification; protein ubiquitination.</text>
</comment>
<dbReference type="InterPro" id="IPR045210">
    <property type="entry name" value="RING-Ubox_PUB"/>
</dbReference>
<dbReference type="PANTHER" id="PTHR23315:SF253">
    <property type="entry name" value="U-BOX DOMAIN-CONTAINING PROTEIN 9"/>
    <property type="match status" value="1"/>
</dbReference>
<evidence type="ECO:0000256" key="4">
    <source>
        <dbReference type="ARBA" id="ARBA00022679"/>
    </source>
</evidence>
<dbReference type="PROSITE" id="PS51698">
    <property type="entry name" value="U_BOX"/>
    <property type="match status" value="1"/>
</dbReference>
<dbReference type="SUPFAM" id="SSF48371">
    <property type="entry name" value="ARM repeat"/>
    <property type="match status" value="1"/>
</dbReference>
<evidence type="ECO:0000313" key="10">
    <source>
        <dbReference type="Proteomes" id="UP001632038"/>
    </source>
</evidence>